<evidence type="ECO:0000256" key="1">
    <source>
        <dbReference type="SAM" id="Phobius"/>
    </source>
</evidence>
<feature type="transmembrane region" description="Helical" evidence="1">
    <location>
        <begin position="70"/>
        <end position="92"/>
    </location>
</feature>
<protein>
    <submittedName>
        <fullName evidence="2">Uncharacterized protein</fullName>
    </submittedName>
</protein>
<organism evidence="2 3">
    <name type="scientific">Hibiscus sabdariffa</name>
    <name type="common">roselle</name>
    <dbReference type="NCBI Taxonomy" id="183260"/>
    <lineage>
        <taxon>Eukaryota</taxon>
        <taxon>Viridiplantae</taxon>
        <taxon>Streptophyta</taxon>
        <taxon>Embryophyta</taxon>
        <taxon>Tracheophyta</taxon>
        <taxon>Spermatophyta</taxon>
        <taxon>Magnoliopsida</taxon>
        <taxon>eudicotyledons</taxon>
        <taxon>Gunneridae</taxon>
        <taxon>Pentapetalae</taxon>
        <taxon>rosids</taxon>
        <taxon>malvids</taxon>
        <taxon>Malvales</taxon>
        <taxon>Malvaceae</taxon>
        <taxon>Malvoideae</taxon>
        <taxon>Hibiscus</taxon>
    </lineage>
</organism>
<keyword evidence="1" id="KW-0472">Membrane</keyword>
<accession>A0ABR2QZ41</accession>
<sequence length="133" mass="14972">MKPRPCILFFFASMKTFPSKSPHAKVPKTYERNLRSSMATKRKRRKMVFHLVLASSHHQRYPITYPVITKATIVAIVIAMATNVAIVIVIAIADIAKAITIANATTIATICLNMHIYMRLHAILDMLYAFDAI</sequence>
<evidence type="ECO:0000313" key="3">
    <source>
        <dbReference type="Proteomes" id="UP001396334"/>
    </source>
</evidence>
<feature type="transmembrane region" description="Helical" evidence="1">
    <location>
        <begin position="99"/>
        <end position="118"/>
    </location>
</feature>
<proteinExistence type="predicted"/>
<keyword evidence="3" id="KW-1185">Reference proteome</keyword>
<gene>
    <name evidence="2" type="ORF">V6N11_043189</name>
</gene>
<keyword evidence="1" id="KW-1133">Transmembrane helix</keyword>
<keyword evidence="1" id="KW-0812">Transmembrane</keyword>
<dbReference type="EMBL" id="JBBPBN010000030">
    <property type="protein sequence ID" value="KAK9005769.1"/>
    <property type="molecule type" value="Genomic_DNA"/>
</dbReference>
<name>A0ABR2QZ41_9ROSI</name>
<dbReference type="Proteomes" id="UP001396334">
    <property type="component" value="Unassembled WGS sequence"/>
</dbReference>
<evidence type="ECO:0000313" key="2">
    <source>
        <dbReference type="EMBL" id="KAK9005769.1"/>
    </source>
</evidence>
<comment type="caution">
    <text evidence="2">The sequence shown here is derived from an EMBL/GenBank/DDBJ whole genome shotgun (WGS) entry which is preliminary data.</text>
</comment>
<reference evidence="2 3" key="1">
    <citation type="journal article" date="2024" name="G3 (Bethesda)">
        <title>Genome assembly of Hibiscus sabdariffa L. provides insights into metabolisms of medicinal natural products.</title>
        <authorList>
            <person name="Kim T."/>
        </authorList>
    </citation>
    <scope>NUCLEOTIDE SEQUENCE [LARGE SCALE GENOMIC DNA]</scope>
    <source>
        <strain evidence="2">TK-2024</strain>
        <tissue evidence="2">Old leaves</tissue>
    </source>
</reference>